<feature type="region of interest" description="Disordered" evidence="7">
    <location>
        <begin position="132"/>
        <end position="225"/>
    </location>
</feature>
<feature type="compositionally biased region" description="Polar residues" evidence="7">
    <location>
        <begin position="157"/>
        <end position="181"/>
    </location>
</feature>
<dbReference type="InterPro" id="IPR036258">
    <property type="entry name" value="Apyrase_sf"/>
</dbReference>
<dbReference type="Pfam" id="PF06079">
    <property type="entry name" value="Apyrase"/>
    <property type="match status" value="1"/>
</dbReference>
<dbReference type="STRING" id="94643.A0A2A9MFC9"/>
<feature type="compositionally biased region" description="Basic and acidic residues" evidence="7">
    <location>
        <begin position="199"/>
        <end position="219"/>
    </location>
</feature>
<dbReference type="AlphaFoldDB" id="A0A2A9MFC9"/>
<feature type="binding site" evidence="6">
    <location>
        <position position="582"/>
    </location>
    <ligand>
        <name>Ca(2+)</name>
        <dbReference type="ChEBI" id="CHEBI:29108"/>
    </ligand>
</feature>
<feature type="binding site" evidence="6">
    <location>
        <position position="346"/>
    </location>
    <ligand>
        <name>Ca(2+)</name>
        <dbReference type="ChEBI" id="CHEBI:29108"/>
    </ligand>
</feature>
<dbReference type="GO" id="GO:0005509">
    <property type="term" value="F:calcium ion binding"/>
    <property type="evidence" value="ECO:0007669"/>
    <property type="project" value="InterPro"/>
</dbReference>
<evidence type="ECO:0000256" key="6">
    <source>
        <dbReference type="PIRSR" id="PIRSR609283-1"/>
    </source>
</evidence>
<dbReference type="VEuPathDB" id="ToxoDB:BESB_072320"/>
<feature type="binding site" evidence="6">
    <location>
        <position position="345"/>
    </location>
    <ligand>
        <name>Ca(2+)</name>
        <dbReference type="ChEBI" id="CHEBI:29108"/>
    </ligand>
</feature>
<feature type="region of interest" description="Disordered" evidence="7">
    <location>
        <begin position="290"/>
        <end position="311"/>
    </location>
</feature>
<dbReference type="PANTHER" id="PTHR13023">
    <property type="entry name" value="APYRASE"/>
    <property type="match status" value="1"/>
</dbReference>
<keyword evidence="2 6" id="KW-0479">Metal-binding</keyword>
<dbReference type="SUPFAM" id="SSF101887">
    <property type="entry name" value="Apyrase"/>
    <property type="match status" value="1"/>
</dbReference>
<comment type="cofactor">
    <cofactor evidence="1 6">
        <name>Ca(2+)</name>
        <dbReference type="ChEBI" id="CHEBI:29108"/>
    </cofactor>
</comment>
<feature type="binding site" evidence="6">
    <location>
        <position position="395"/>
    </location>
    <ligand>
        <name>Ca(2+)</name>
        <dbReference type="ChEBI" id="CHEBI:29108"/>
    </ligand>
</feature>
<reference evidence="8 9" key="1">
    <citation type="submission" date="2017-09" db="EMBL/GenBank/DDBJ databases">
        <title>Genome sequencing of Besnoitia besnoiti strain Bb-Ger1.</title>
        <authorList>
            <person name="Schares G."/>
            <person name="Venepally P."/>
            <person name="Lorenzi H.A."/>
        </authorList>
    </citation>
    <scope>NUCLEOTIDE SEQUENCE [LARGE SCALE GENOMIC DNA]</scope>
    <source>
        <strain evidence="8 9">Bb-Ger1</strain>
    </source>
</reference>
<evidence type="ECO:0000256" key="3">
    <source>
        <dbReference type="ARBA" id="ARBA00022801"/>
    </source>
</evidence>
<comment type="similarity">
    <text evidence="5">Belongs to the apyrase family.</text>
</comment>
<dbReference type="GO" id="GO:0030166">
    <property type="term" value="P:proteoglycan biosynthetic process"/>
    <property type="evidence" value="ECO:0007669"/>
    <property type="project" value="TreeGrafter"/>
</dbReference>
<evidence type="ECO:0000313" key="8">
    <source>
        <dbReference type="EMBL" id="PFH34080.1"/>
    </source>
</evidence>
<feature type="compositionally biased region" description="Basic and acidic residues" evidence="7">
    <location>
        <begin position="136"/>
        <end position="147"/>
    </location>
</feature>
<name>A0A2A9MFC9_BESBE</name>
<sequence>MDAGPTLFVAPAKLSRSGSFSLLSSPRMYPSARAAPSVTSSAPELPFASRAASFFLRVSAWPPRPGLFCLFSLFVTLLLLARAWRLTRLLPPPSFARPREADLSLVRTGSVTDAHEKAKGERNEEIAIRSRWTASRRAEDRDEEVRQNPHSYAADSNAETASLASNAKQGGQSERWPQSETLLRGGRRRGAESAVAAAEPERETRAPSAGRDEGFRHDGASAPVAEESAARPAAVCGASAATPCSVIFMADLDVESRVEAADGEGLARPGELLFKSYALRAELYRHPPIPAAASGESDGAPAAPAAEARRTEEVSQAPFHFAFDARGHDVLYGRHNEGGRGLELSELVAFNGELLTFDDRTGIVYSFRPSERSLIAKWLLVEGDGRSSAKGMKIEWATVKGNQLFVGSFGKEYTDNHGNILHRHNTWVVIIDERGGISRQNWDDHYQAMKKALGVTYSGYVIHEAINWSDALNRWVVLPRRVSHEQYHEVQDEHRGSNKLLLCSDDFSEIDVVDIQTPPPLDPRKGFSSFKFVPGTGDKVILAVKSLEDSVEHLQKSFVTIFDITGKVLLPDLPFPHDSKYEGVAFL</sequence>
<dbReference type="RefSeq" id="XP_029218089.1">
    <property type="nucleotide sequence ID" value="XM_029365605.1"/>
</dbReference>
<dbReference type="GO" id="GO:0045134">
    <property type="term" value="F:UDP phosphatase activity"/>
    <property type="evidence" value="ECO:0007669"/>
    <property type="project" value="TreeGrafter"/>
</dbReference>
<feature type="binding site" evidence="6">
    <location>
        <position position="528"/>
    </location>
    <ligand>
        <name>Ca(2+)</name>
        <dbReference type="ChEBI" id="CHEBI:29108"/>
    </ligand>
</feature>
<evidence type="ECO:0000256" key="5">
    <source>
        <dbReference type="ARBA" id="ARBA00025738"/>
    </source>
</evidence>
<evidence type="ECO:0000256" key="2">
    <source>
        <dbReference type="ARBA" id="ARBA00022723"/>
    </source>
</evidence>
<dbReference type="GO" id="GO:0004382">
    <property type="term" value="F:GDP phosphatase activity"/>
    <property type="evidence" value="ECO:0007669"/>
    <property type="project" value="TreeGrafter"/>
</dbReference>
<accession>A0A2A9MFC9</accession>
<dbReference type="Proteomes" id="UP000224006">
    <property type="component" value="Unassembled WGS sequence"/>
</dbReference>
<comment type="caution">
    <text evidence="8">The sequence shown here is derived from an EMBL/GenBank/DDBJ whole genome shotgun (WGS) entry which is preliminary data.</text>
</comment>
<evidence type="ECO:0000256" key="4">
    <source>
        <dbReference type="ARBA" id="ARBA00022837"/>
    </source>
</evidence>
<evidence type="ECO:0000313" key="9">
    <source>
        <dbReference type="Proteomes" id="UP000224006"/>
    </source>
</evidence>
<keyword evidence="3" id="KW-0378">Hydrolase</keyword>
<keyword evidence="9" id="KW-1185">Reference proteome</keyword>
<dbReference type="GeneID" id="40312158"/>
<evidence type="ECO:0000256" key="7">
    <source>
        <dbReference type="SAM" id="MobiDB-lite"/>
    </source>
</evidence>
<dbReference type="EMBL" id="NWUJ01000007">
    <property type="protein sequence ID" value="PFH34080.1"/>
    <property type="molecule type" value="Genomic_DNA"/>
</dbReference>
<proteinExistence type="inferred from homology"/>
<gene>
    <name evidence="8" type="ORF">BESB_072320</name>
</gene>
<evidence type="ECO:0000256" key="1">
    <source>
        <dbReference type="ARBA" id="ARBA00001913"/>
    </source>
</evidence>
<feature type="compositionally biased region" description="Low complexity" evidence="7">
    <location>
        <begin position="291"/>
        <end position="306"/>
    </location>
</feature>
<feature type="binding site" evidence="6">
    <location>
        <position position="464"/>
    </location>
    <ligand>
        <name>Ca(2+)</name>
        <dbReference type="ChEBI" id="CHEBI:29108"/>
    </ligand>
</feature>
<dbReference type="KEGG" id="bbes:BESB_072320"/>
<dbReference type="OrthoDB" id="333178at2759"/>
<dbReference type="PANTHER" id="PTHR13023:SF3">
    <property type="entry name" value="SOLUBLE CALCIUM-ACTIVATED NUCLEOTIDASE 1"/>
    <property type="match status" value="1"/>
</dbReference>
<dbReference type="InterPro" id="IPR009283">
    <property type="entry name" value="Apyrase"/>
</dbReference>
<protein>
    <submittedName>
        <fullName evidence="8">Apyrase</fullName>
    </submittedName>
</protein>
<keyword evidence="4 6" id="KW-0106">Calcium</keyword>
<organism evidence="8 9">
    <name type="scientific">Besnoitia besnoiti</name>
    <name type="common">Apicomplexan protozoan</name>
    <dbReference type="NCBI Taxonomy" id="94643"/>
    <lineage>
        <taxon>Eukaryota</taxon>
        <taxon>Sar</taxon>
        <taxon>Alveolata</taxon>
        <taxon>Apicomplexa</taxon>
        <taxon>Conoidasida</taxon>
        <taxon>Coccidia</taxon>
        <taxon>Eucoccidiorida</taxon>
        <taxon>Eimeriorina</taxon>
        <taxon>Sarcocystidae</taxon>
        <taxon>Besnoitia</taxon>
    </lineage>
</organism>
<dbReference type="Gene3D" id="2.120.10.100">
    <property type="entry name" value="Apyrase"/>
    <property type="match status" value="1"/>
</dbReference>